<dbReference type="Pfam" id="PF02146">
    <property type="entry name" value="SIR2"/>
    <property type="match status" value="1"/>
</dbReference>
<comment type="caution">
    <text evidence="6">The sequence shown here is derived from an EMBL/GenBank/DDBJ whole genome shotgun (WGS) entry which is preliminary data.</text>
</comment>
<evidence type="ECO:0000313" key="7">
    <source>
        <dbReference type="Proteomes" id="UP001378188"/>
    </source>
</evidence>
<dbReference type="EC" id="2.3.1.286" evidence="1"/>
<dbReference type="Gene3D" id="2.20.28.200">
    <property type="match status" value="1"/>
</dbReference>
<keyword evidence="7" id="KW-1185">Reference proteome</keyword>
<evidence type="ECO:0000256" key="4">
    <source>
        <dbReference type="PROSITE-ProRule" id="PRU00236"/>
    </source>
</evidence>
<feature type="active site" description="Proton acceptor" evidence="4">
    <location>
        <position position="124"/>
    </location>
</feature>
<dbReference type="GO" id="GO:0046872">
    <property type="term" value="F:metal ion binding"/>
    <property type="evidence" value="ECO:0007669"/>
    <property type="project" value="UniProtKB-KW"/>
</dbReference>
<name>A0AAW9RXY7_9HYPH</name>
<proteinExistence type="predicted"/>
<keyword evidence="3" id="KW-0520">NAD</keyword>
<dbReference type="SUPFAM" id="SSF52467">
    <property type="entry name" value="DHS-like NAD/FAD-binding domain"/>
    <property type="match status" value="1"/>
</dbReference>
<accession>A0AAW9RXY7</accession>
<dbReference type="CDD" id="cd01407">
    <property type="entry name" value="SIR2-fam"/>
    <property type="match status" value="1"/>
</dbReference>
<evidence type="ECO:0000256" key="1">
    <source>
        <dbReference type="ARBA" id="ARBA00012928"/>
    </source>
</evidence>
<feature type="binding site" evidence="4">
    <location>
        <position position="132"/>
    </location>
    <ligand>
        <name>Zn(2+)</name>
        <dbReference type="ChEBI" id="CHEBI:29105"/>
    </ligand>
</feature>
<organism evidence="6 7">
    <name type="scientific">Microbaculum marinum</name>
    <dbReference type="NCBI Taxonomy" id="1764581"/>
    <lineage>
        <taxon>Bacteria</taxon>
        <taxon>Pseudomonadati</taxon>
        <taxon>Pseudomonadota</taxon>
        <taxon>Alphaproteobacteria</taxon>
        <taxon>Hyphomicrobiales</taxon>
        <taxon>Tepidamorphaceae</taxon>
        <taxon>Microbaculum</taxon>
    </lineage>
</organism>
<feature type="domain" description="Deacetylase sirtuin-type" evidence="5">
    <location>
        <begin position="1"/>
        <end position="253"/>
    </location>
</feature>
<evidence type="ECO:0000256" key="2">
    <source>
        <dbReference type="ARBA" id="ARBA00022679"/>
    </source>
</evidence>
<evidence type="ECO:0000313" key="6">
    <source>
        <dbReference type="EMBL" id="MEJ8573778.1"/>
    </source>
</evidence>
<gene>
    <name evidence="6" type="ORF">V3328_19970</name>
</gene>
<dbReference type="Gene3D" id="3.40.50.1220">
    <property type="entry name" value="TPP-binding domain"/>
    <property type="match status" value="1"/>
</dbReference>
<evidence type="ECO:0000259" key="5">
    <source>
        <dbReference type="PROSITE" id="PS50305"/>
    </source>
</evidence>
<dbReference type="InterPro" id="IPR050134">
    <property type="entry name" value="NAD-dep_sirtuin_deacylases"/>
</dbReference>
<keyword evidence="2" id="KW-0808">Transferase</keyword>
<dbReference type="AlphaFoldDB" id="A0AAW9RXY7"/>
<keyword evidence="4" id="KW-0479">Metal-binding</keyword>
<sequence>MEDLEPPAGRLLRMVREAERIVVFTGAGISTESGIPDFRSPGGMWTKAMPIDFQDYVSSAEMRAEAWRRKFAMEPTFRAARPNDGHKAVAHLVRIGKVRHVITQNIDNLHQASGIPADRIIELHGNASYARCLACGLRHEIDDIRAAFEETGAAPDCRSCGGIVKTATISFGQAMPEEEMLRAEAATLDCDLFIAIGTSLVVYPAAGFPLMAKRNGAGLVIVNRDPTDLDCHADLVVSDEIGTVLGPMIALNG</sequence>
<dbReference type="Proteomes" id="UP001378188">
    <property type="component" value="Unassembled WGS sequence"/>
</dbReference>
<feature type="binding site" evidence="4">
    <location>
        <position position="135"/>
    </location>
    <ligand>
        <name>Zn(2+)</name>
        <dbReference type="ChEBI" id="CHEBI:29105"/>
    </ligand>
</feature>
<dbReference type="GO" id="GO:0070403">
    <property type="term" value="F:NAD+ binding"/>
    <property type="evidence" value="ECO:0007669"/>
    <property type="project" value="InterPro"/>
</dbReference>
<dbReference type="EMBL" id="JAZHOF010000008">
    <property type="protein sequence ID" value="MEJ8573778.1"/>
    <property type="molecule type" value="Genomic_DNA"/>
</dbReference>
<keyword evidence="4" id="KW-0862">Zinc</keyword>
<dbReference type="InterPro" id="IPR026590">
    <property type="entry name" value="Ssirtuin_cat_dom"/>
</dbReference>
<dbReference type="PROSITE" id="PS50305">
    <property type="entry name" value="SIRTUIN"/>
    <property type="match status" value="1"/>
</dbReference>
<dbReference type="PANTHER" id="PTHR11085:SF4">
    <property type="entry name" value="NAD-DEPENDENT PROTEIN DEACYLASE"/>
    <property type="match status" value="1"/>
</dbReference>
<dbReference type="InterPro" id="IPR029035">
    <property type="entry name" value="DHS-like_NAD/FAD-binding_dom"/>
</dbReference>
<reference evidence="6 7" key="1">
    <citation type="submission" date="2024-02" db="EMBL/GenBank/DDBJ databases">
        <title>Genome analysis and characterization of Microbaculum marinisediminis sp. nov., isolated from marine sediment.</title>
        <authorList>
            <person name="Du Z.-J."/>
            <person name="Ye Y.-Q."/>
            <person name="Zhang Z.-R."/>
            <person name="Yuan S.-M."/>
            <person name="Zhang X.-Y."/>
        </authorList>
    </citation>
    <scope>NUCLEOTIDE SEQUENCE [LARGE SCALE GENOMIC DNA]</scope>
    <source>
        <strain evidence="6 7">SDUM1044001</strain>
    </source>
</reference>
<dbReference type="InterPro" id="IPR003000">
    <property type="entry name" value="Sirtuin"/>
</dbReference>
<dbReference type="GO" id="GO:0017136">
    <property type="term" value="F:histone deacetylase activity, NAD-dependent"/>
    <property type="evidence" value="ECO:0007669"/>
    <property type="project" value="TreeGrafter"/>
</dbReference>
<dbReference type="PANTHER" id="PTHR11085">
    <property type="entry name" value="NAD-DEPENDENT PROTEIN DEACYLASE SIRTUIN-5, MITOCHONDRIAL-RELATED"/>
    <property type="match status" value="1"/>
</dbReference>
<feature type="binding site" evidence="4">
    <location>
        <position position="160"/>
    </location>
    <ligand>
        <name>Zn(2+)</name>
        <dbReference type="ChEBI" id="CHEBI:29105"/>
    </ligand>
</feature>
<evidence type="ECO:0000256" key="3">
    <source>
        <dbReference type="ARBA" id="ARBA00023027"/>
    </source>
</evidence>
<feature type="binding site" evidence="4">
    <location>
        <position position="157"/>
    </location>
    <ligand>
        <name>Zn(2+)</name>
        <dbReference type="ChEBI" id="CHEBI:29105"/>
    </ligand>
</feature>
<protein>
    <recommendedName>
        <fullName evidence="1">protein acetyllysine N-acetyltransferase</fullName>
        <ecNumber evidence="1">2.3.1.286</ecNumber>
    </recommendedName>
</protein>